<dbReference type="Pfam" id="PF10097">
    <property type="entry name" value="DUF2335"/>
    <property type="match status" value="1"/>
</dbReference>
<dbReference type="InterPro" id="IPR019284">
    <property type="entry name" value="RP532"/>
</dbReference>
<feature type="transmembrane region" description="Helical" evidence="2">
    <location>
        <begin position="96"/>
        <end position="118"/>
    </location>
</feature>
<evidence type="ECO:0000256" key="2">
    <source>
        <dbReference type="SAM" id="Phobius"/>
    </source>
</evidence>
<dbReference type="RefSeq" id="WP_012596666.1">
    <property type="nucleotide sequence ID" value="NC_011726.1"/>
</dbReference>
<evidence type="ECO:0000256" key="1">
    <source>
        <dbReference type="SAM" id="MobiDB-lite"/>
    </source>
</evidence>
<dbReference type="AlphaFoldDB" id="B7K0C2"/>
<dbReference type="Proteomes" id="UP000008204">
    <property type="component" value="Chromosome"/>
</dbReference>
<proteinExistence type="predicted"/>
<feature type="region of interest" description="Disordered" evidence="1">
    <location>
        <begin position="1"/>
        <end position="31"/>
    </location>
</feature>
<dbReference type="KEGG" id="cyp:PCC8801_3438"/>
<feature type="transmembrane region" description="Helical" evidence="2">
    <location>
        <begin position="124"/>
        <end position="144"/>
    </location>
</feature>
<keyword evidence="2" id="KW-0472">Membrane</keyword>
<keyword evidence="2" id="KW-1133">Transmembrane helix</keyword>
<evidence type="ECO:0000313" key="4">
    <source>
        <dbReference type="Proteomes" id="UP000008204"/>
    </source>
</evidence>
<dbReference type="EMBL" id="CP001287">
    <property type="protein sequence ID" value="ACK67406.1"/>
    <property type="molecule type" value="Genomic_DNA"/>
</dbReference>
<keyword evidence="2" id="KW-0812">Transmembrane</keyword>
<reference evidence="4" key="1">
    <citation type="journal article" date="2011" name="MBio">
        <title>Novel metabolic attributes of the genus Cyanothece, comprising a group of unicellular nitrogen-fixing Cyanobacteria.</title>
        <authorList>
            <person name="Bandyopadhyay A."/>
            <person name="Elvitigala T."/>
            <person name="Welsh E."/>
            <person name="Stockel J."/>
            <person name="Liberton M."/>
            <person name="Min H."/>
            <person name="Sherman L.A."/>
            <person name="Pakrasi H.B."/>
        </authorList>
    </citation>
    <scope>NUCLEOTIDE SEQUENCE [LARGE SCALE GENOMIC DNA]</scope>
    <source>
        <strain evidence="4">PCC 8801</strain>
    </source>
</reference>
<dbReference type="OrthoDB" id="1371234at2"/>
<organism evidence="3 4">
    <name type="scientific">Rippkaea orientalis (strain PCC 8801 / RF-1)</name>
    <name type="common">Cyanothece sp. (strain PCC 8801)</name>
    <dbReference type="NCBI Taxonomy" id="41431"/>
    <lineage>
        <taxon>Bacteria</taxon>
        <taxon>Bacillati</taxon>
        <taxon>Cyanobacteriota</taxon>
        <taxon>Cyanophyceae</taxon>
        <taxon>Oscillatoriophycideae</taxon>
        <taxon>Chroococcales</taxon>
        <taxon>Aphanothecaceae</taxon>
        <taxon>Rippkaea</taxon>
        <taxon>Rippkaea orientalis</taxon>
    </lineage>
</organism>
<gene>
    <name evidence="3" type="ordered locus">PCC8801_3438</name>
</gene>
<sequence length="165" mass="18076">MPKQDYSENEESNQETEAIVASDPLESSSDNSKLASRRVFAISSFAGPLPPPEQLKAYDLIKPGLAGEYFNLVKKQAEHRMELEKLVILGDGKRSWVGLVLGFLIVCFFLGCSTFLIIQGHDTAGSVLGTTSLVSLAGVFVYGTQSRVQERKEKRKALFGSDSDE</sequence>
<dbReference type="HOGENOM" id="CLU_124439_2_0_3"/>
<accession>B7K0C2</accession>
<protein>
    <recommendedName>
        <fullName evidence="5">DUF2335 domain-containing protein</fullName>
    </recommendedName>
</protein>
<evidence type="ECO:0000313" key="3">
    <source>
        <dbReference type="EMBL" id="ACK67406.1"/>
    </source>
</evidence>
<keyword evidence="4" id="KW-1185">Reference proteome</keyword>
<dbReference type="STRING" id="41431.PCC8801_3438"/>
<name>B7K0C2_RIPO1</name>
<evidence type="ECO:0008006" key="5">
    <source>
        <dbReference type="Google" id="ProtNLM"/>
    </source>
</evidence>
<dbReference type="eggNOG" id="COG5346">
    <property type="taxonomic scope" value="Bacteria"/>
</dbReference>